<protein>
    <submittedName>
        <fullName evidence="2">Uncharacterized protein</fullName>
    </submittedName>
</protein>
<proteinExistence type="predicted"/>
<comment type="caution">
    <text evidence="2">The sequence shown here is derived from an EMBL/GenBank/DDBJ whole genome shotgun (WGS) entry which is preliminary data.</text>
</comment>
<evidence type="ECO:0000256" key="1">
    <source>
        <dbReference type="SAM" id="MobiDB-lite"/>
    </source>
</evidence>
<keyword evidence="3" id="KW-1185">Reference proteome</keyword>
<dbReference type="EMBL" id="WTPX01000057">
    <property type="protein sequence ID" value="NNJ25982.1"/>
    <property type="molecule type" value="Genomic_DNA"/>
</dbReference>
<evidence type="ECO:0000313" key="3">
    <source>
        <dbReference type="Proteomes" id="UP000609651"/>
    </source>
</evidence>
<name>A0ABX1VFD8_9PLAN</name>
<feature type="region of interest" description="Disordered" evidence="1">
    <location>
        <begin position="1"/>
        <end position="22"/>
    </location>
</feature>
<accession>A0ABX1VFD8</accession>
<evidence type="ECO:0000313" key="2">
    <source>
        <dbReference type="EMBL" id="NNJ25982.1"/>
    </source>
</evidence>
<organism evidence="2 3">
    <name type="scientific">Alienimonas chondri</name>
    <dbReference type="NCBI Taxonomy" id="2681879"/>
    <lineage>
        <taxon>Bacteria</taxon>
        <taxon>Pseudomonadati</taxon>
        <taxon>Planctomycetota</taxon>
        <taxon>Planctomycetia</taxon>
        <taxon>Planctomycetales</taxon>
        <taxon>Planctomycetaceae</taxon>
        <taxon>Alienimonas</taxon>
    </lineage>
</organism>
<gene>
    <name evidence="2" type="ORF">LzC2_20610</name>
</gene>
<dbReference type="Proteomes" id="UP000609651">
    <property type="component" value="Unassembled WGS sequence"/>
</dbReference>
<reference evidence="2 3" key="1">
    <citation type="journal article" date="2020" name="Syst. Appl. Microbiol.">
        <title>Alienimonas chondri sp. nov., a novel planctomycete isolated from the biofilm of the red alga Chondrus crispus.</title>
        <authorList>
            <person name="Vitorino I."/>
            <person name="Albuquerque L."/>
            <person name="Wiegand S."/>
            <person name="Kallscheuer N."/>
            <person name="da Costa M.S."/>
            <person name="Lobo-da-Cunha A."/>
            <person name="Jogler C."/>
            <person name="Lage O.M."/>
        </authorList>
    </citation>
    <scope>NUCLEOTIDE SEQUENCE [LARGE SCALE GENOMIC DNA]</scope>
    <source>
        <strain evidence="2 3">LzC2</strain>
    </source>
</reference>
<sequence length="66" mass="6272">MSGGGACAANTLQTSGVNRPELSSADPRLAVVAAAWDSLPEPIRAAIGTLVDSAGGSGPPPVDGGG</sequence>